<accession>B9TJL0</accession>
<dbReference type="Proteomes" id="UP000008311">
    <property type="component" value="Unassembled WGS sequence"/>
</dbReference>
<evidence type="ECO:0000256" key="1">
    <source>
        <dbReference type="SAM" id="MobiDB-lite"/>
    </source>
</evidence>
<organism evidence="2 3">
    <name type="scientific">Ricinus communis</name>
    <name type="common">Castor bean</name>
    <dbReference type="NCBI Taxonomy" id="3988"/>
    <lineage>
        <taxon>Eukaryota</taxon>
        <taxon>Viridiplantae</taxon>
        <taxon>Streptophyta</taxon>
        <taxon>Embryophyta</taxon>
        <taxon>Tracheophyta</taxon>
        <taxon>Spermatophyta</taxon>
        <taxon>Magnoliopsida</taxon>
        <taxon>eudicotyledons</taxon>
        <taxon>Gunneridae</taxon>
        <taxon>Pentapetalae</taxon>
        <taxon>rosids</taxon>
        <taxon>fabids</taxon>
        <taxon>Malpighiales</taxon>
        <taxon>Euphorbiaceae</taxon>
        <taxon>Acalyphoideae</taxon>
        <taxon>Acalypheae</taxon>
        <taxon>Ricinus</taxon>
    </lineage>
</organism>
<protein>
    <submittedName>
        <fullName evidence="2">Uncharacterized protein</fullName>
    </submittedName>
</protein>
<dbReference type="EMBL" id="EQ984050">
    <property type="protein sequence ID" value="EEF23953.1"/>
    <property type="molecule type" value="Genomic_DNA"/>
</dbReference>
<proteinExistence type="predicted"/>
<feature type="compositionally biased region" description="Basic and acidic residues" evidence="1">
    <location>
        <begin position="15"/>
        <end position="28"/>
    </location>
</feature>
<sequence>MRCYGAAGETPEFTDQQRDAQGHRDAARQMEQPAVLSFEIDGNDARTRGLDEFCREYLPRQILCPAETLLGGCNATGRKDDD</sequence>
<dbReference type="InParanoid" id="B9TJL0"/>
<evidence type="ECO:0000313" key="2">
    <source>
        <dbReference type="EMBL" id="EEF23953.1"/>
    </source>
</evidence>
<feature type="non-terminal residue" evidence="2">
    <location>
        <position position="82"/>
    </location>
</feature>
<reference evidence="3" key="1">
    <citation type="journal article" date="2010" name="Nat. Biotechnol.">
        <title>Draft genome sequence of the oilseed species Ricinus communis.</title>
        <authorList>
            <person name="Chan A.P."/>
            <person name="Crabtree J."/>
            <person name="Zhao Q."/>
            <person name="Lorenzi H."/>
            <person name="Orvis J."/>
            <person name="Puiu D."/>
            <person name="Melake-Berhan A."/>
            <person name="Jones K.M."/>
            <person name="Redman J."/>
            <person name="Chen G."/>
            <person name="Cahoon E.B."/>
            <person name="Gedil M."/>
            <person name="Stanke M."/>
            <person name="Haas B.J."/>
            <person name="Wortman J.R."/>
            <person name="Fraser-Liggett C.M."/>
            <person name="Ravel J."/>
            <person name="Rabinowicz P.D."/>
        </authorList>
    </citation>
    <scope>NUCLEOTIDE SEQUENCE [LARGE SCALE GENOMIC DNA]</scope>
    <source>
        <strain evidence="3">cv. Hale</strain>
    </source>
</reference>
<evidence type="ECO:0000313" key="3">
    <source>
        <dbReference type="Proteomes" id="UP000008311"/>
    </source>
</evidence>
<name>B9TJL0_RICCO</name>
<dbReference type="AlphaFoldDB" id="B9TJL0"/>
<feature type="region of interest" description="Disordered" evidence="1">
    <location>
        <begin position="1"/>
        <end position="29"/>
    </location>
</feature>
<gene>
    <name evidence="2" type="ORF">RCOM_1791330</name>
</gene>
<keyword evidence="3" id="KW-1185">Reference proteome</keyword>